<organism evidence="2 3">
    <name type="scientific">Synechococcus phage S-CBWM1</name>
    <dbReference type="NCBI Taxonomy" id="2053653"/>
    <lineage>
        <taxon>Viruses</taxon>
        <taxon>Duplodnaviria</taxon>
        <taxon>Heunggongvirae</taxon>
        <taxon>Uroviricota</taxon>
        <taxon>Caudoviricetes</taxon>
        <taxon>Aokuangvirus</taxon>
        <taxon>Aokuangvirus SCBWM1</taxon>
    </lineage>
</organism>
<evidence type="ECO:0000259" key="1">
    <source>
        <dbReference type="Pfam" id="PF00534"/>
    </source>
</evidence>
<dbReference type="InterPro" id="IPR050194">
    <property type="entry name" value="Glycosyltransferase_grp1"/>
</dbReference>
<dbReference type="EMBL" id="MG450654">
    <property type="protein sequence ID" value="ATW62806.1"/>
    <property type="molecule type" value="Genomic_DNA"/>
</dbReference>
<dbReference type="PANTHER" id="PTHR45947">
    <property type="entry name" value="SULFOQUINOVOSYL TRANSFERASE SQD2"/>
    <property type="match status" value="1"/>
</dbReference>
<dbReference type="Gene3D" id="3.40.50.2000">
    <property type="entry name" value="Glycogen Phosphorylase B"/>
    <property type="match status" value="1"/>
</dbReference>
<dbReference type="GO" id="GO:0016757">
    <property type="term" value="F:glycosyltransferase activity"/>
    <property type="evidence" value="ECO:0007669"/>
    <property type="project" value="InterPro"/>
</dbReference>
<sequence>MMRPFGYEVIEYSNAGSESEADEHVEMLSREEVEKFFPRKEGDFFGDVAIAGCRGHQIFEERLLPALMERVEPGDIVCHPFGHSHSFLLDKLKNVSHVETGIGYPTTMPGSFKIFESYAWMHYHQGKDRRNGGNFEWVIPNYFDLEDWEPSYEPGNYLAFLGRVCEMKGLKTIQEIANRTKYPVIVCGQGSIEGYESENIEFRGPISGRKRSEFLRNARAALMPTVFTEPFGGSGVEAMLCGTPLIAVDYGAFTETVEDGVTGFRCKLLSDWLSAIEAAGELDRRYIAGRARSLYSLERCGEMYDRAFRQIQTLWHDGWYATSY</sequence>
<keyword evidence="2" id="KW-0808">Transferase</keyword>
<dbReference type="InterPro" id="IPR001296">
    <property type="entry name" value="Glyco_trans_1"/>
</dbReference>
<evidence type="ECO:0000313" key="3">
    <source>
        <dbReference type="Proteomes" id="UP000274731"/>
    </source>
</evidence>
<keyword evidence="3" id="KW-1185">Reference proteome</keyword>
<dbReference type="PANTHER" id="PTHR45947:SF3">
    <property type="entry name" value="SULFOQUINOVOSYL TRANSFERASE SQD2"/>
    <property type="match status" value="1"/>
</dbReference>
<dbReference type="Proteomes" id="UP000274731">
    <property type="component" value="Segment"/>
</dbReference>
<accession>A0A3G1L3P6</accession>
<dbReference type="Pfam" id="PF00534">
    <property type="entry name" value="Glycos_transf_1"/>
    <property type="match status" value="1"/>
</dbReference>
<dbReference type="SUPFAM" id="SSF53756">
    <property type="entry name" value="UDP-Glycosyltransferase/glycogen phosphorylase"/>
    <property type="match status" value="1"/>
</dbReference>
<name>A0A3G1L3P6_9CAUD</name>
<gene>
    <name evidence="2" type="ORF">SCBWM1_gp122</name>
</gene>
<evidence type="ECO:0000313" key="2">
    <source>
        <dbReference type="EMBL" id="ATW62806.1"/>
    </source>
</evidence>
<proteinExistence type="predicted"/>
<feature type="domain" description="Glycosyl transferase family 1" evidence="1">
    <location>
        <begin position="151"/>
        <end position="267"/>
    </location>
</feature>
<reference evidence="2 3" key="1">
    <citation type="journal article" date="2018" name="Environ. Microbiol.">
        <title>Novel phage-host interactions and evolution as revealed by a cyanomyovirus isolated from an estuarine environment.</title>
        <authorList>
            <person name="Xu Y."/>
            <person name="Zhang R."/>
            <person name="Wang N."/>
            <person name="Cai L."/>
            <person name="Tong Y."/>
            <person name="Sun Q."/>
            <person name="Chen F."/>
            <person name="Jiao N."/>
        </authorList>
    </citation>
    <scope>NUCLEOTIDE SEQUENCE [LARGE SCALE GENOMIC DNA]</scope>
</reference>
<protein>
    <submittedName>
        <fullName evidence="2">GT1 glycosyltransferase</fullName>
    </submittedName>
</protein>